<dbReference type="EMBL" id="FNKB01000001">
    <property type="protein sequence ID" value="SDQ24346.1"/>
    <property type="molecule type" value="Genomic_DNA"/>
</dbReference>
<dbReference type="Pfam" id="PF01636">
    <property type="entry name" value="APH"/>
    <property type="match status" value="1"/>
</dbReference>
<feature type="region of interest" description="Disordered" evidence="1">
    <location>
        <begin position="1"/>
        <end position="41"/>
    </location>
</feature>
<evidence type="ECO:0000313" key="3">
    <source>
        <dbReference type="EMBL" id="SDQ24346.1"/>
    </source>
</evidence>
<dbReference type="SUPFAM" id="SSF56112">
    <property type="entry name" value="Protein kinase-like (PK-like)"/>
    <property type="match status" value="1"/>
</dbReference>
<evidence type="ECO:0000259" key="2">
    <source>
        <dbReference type="Pfam" id="PF01636"/>
    </source>
</evidence>
<name>A0A1H0ZB76_9MICO</name>
<protein>
    <submittedName>
        <fullName evidence="3">Thiamine kinase</fullName>
    </submittedName>
</protein>
<dbReference type="eggNOG" id="COG0510">
    <property type="taxonomic scope" value="Bacteria"/>
</dbReference>
<reference evidence="3 4" key="1">
    <citation type="submission" date="2016-10" db="EMBL/GenBank/DDBJ databases">
        <authorList>
            <person name="de Groot N.N."/>
        </authorList>
    </citation>
    <scope>NUCLEOTIDE SEQUENCE [LARGE SCALE GENOMIC DNA]</scope>
    <source>
        <strain evidence="3 4">DSM 22788</strain>
    </source>
</reference>
<dbReference type="InterPro" id="IPR011009">
    <property type="entry name" value="Kinase-like_dom_sf"/>
</dbReference>
<gene>
    <name evidence="3" type="ORF">SAMN04488565_1579</name>
</gene>
<sequence length="291" mass="31409">MRSSNVGARRADAACALPPPGSGTVRGMEREHLPGGSGGVWRVREADGETRVHRPTGPWTPAVHALLAHLEAQGLDGVPHVHGIDDDGREILDYLPGSTLVPEVDGVSDAALGEAVSWLRRYHDAVRSFAPGALEWRQGVQALEAGQVVCHNDPGLYNWVVVDGAFAGMIDWDRAGPGDPIDDLAFLCWSGVPLLREIPPADAARRLALAAETYGGVTPRALLDAVERRMALISKRWRAGIERGDPGTLALRDAGIMDRHHRRVDEFSRRRGEIMAALPPGGARRNEKEAP</sequence>
<dbReference type="GO" id="GO:0016301">
    <property type="term" value="F:kinase activity"/>
    <property type="evidence" value="ECO:0007669"/>
    <property type="project" value="UniProtKB-KW"/>
</dbReference>
<organism evidence="3 4">
    <name type="scientific">Leucobacter chromiiresistens</name>
    <dbReference type="NCBI Taxonomy" id="1079994"/>
    <lineage>
        <taxon>Bacteria</taxon>
        <taxon>Bacillati</taxon>
        <taxon>Actinomycetota</taxon>
        <taxon>Actinomycetes</taxon>
        <taxon>Micrococcales</taxon>
        <taxon>Microbacteriaceae</taxon>
        <taxon>Leucobacter</taxon>
    </lineage>
</organism>
<keyword evidence="3" id="KW-0418">Kinase</keyword>
<proteinExistence type="predicted"/>
<keyword evidence="3" id="KW-0808">Transferase</keyword>
<dbReference type="STRING" id="1079994.SAMN04488565_1579"/>
<dbReference type="InterPro" id="IPR002575">
    <property type="entry name" value="Aminoglycoside_PTrfase"/>
</dbReference>
<dbReference type="Proteomes" id="UP000182690">
    <property type="component" value="Unassembled WGS sequence"/>
</dbReference>
<dbReference type="Gene3D" id="3.90.1200.10">
    <property type="match status" value="1"/>
</dbReference>
<dbReference type="AlphaFoldDB" id="A0A1H0ZB76"/>
<accession>A0A1H0ZB76</accession>
<evidence type="ECO:0000256" key="1">
    <source>
        <dbReference type="SAM" id="MobiDB-lite"/>
    </source>
</evidence>
<evidence type="ECO:0000313" key="4">
    <source>
        <dbReference type="Proteomes" id="UP000182690"/>
    </source>
</evidence>
<feature type="domain" description="Aminoglycoside phosphotransferase" evidence="2">
    <location>
        <begin position="144"/>
        <end position="193"/>
    </location>
</feature>